<dbReference type="AlphaFoldDB" id="A0A964RKC2"/>
<keyword evidence="1" id="KW-0812">Transmembrane</keyword>
<sequence>MKENKVWDIIFYSMGAISIIILSLFIFVAYSFSESNSSPFNKLNKNDYQSFQEIGNQIFNLYDEGDLKDEDVINVTNNYKVKDILSKYQSTVTTVYIVNKDVILISFGAIFQSIDGIAIRRNNAELKNTYKITGFDKGTLNYCELIPNVYHFNAGV</sequence>
<name>A0A964RKC2_9CLOT</name>
<keyword evidence="1" id="KW-0472">Membrane</keyword>
<dbReference type="RefSeq" id="WP_160358354.1">
    <property type="nucleotide sequence ID" value="NZ_WSRQ01000006.1"/>
</dbReference>
<evidence type="ECO:0000313" key="3">
    <source>
        <dbReference type="Proteomes" id="UP000656077"/>
    </source>
</evidence>
<feature type="transmembrane region" description="Helical" evidence="1">
    <location>
        <begin position="9"/>
        <end position="32"/>
    </location>
</feature>
<gene>
    <name evidence="2" type="ORF">GKZ28_05545</name>
</gene>
<keyword evidence="1" id="KW-1133">Transmembrane helix</keyword>
<accession>A0A964RKC2</accession>
<dbReference type="EMBL" id="WSRQ01000006">
    <property type="protein sequence ID" value="MVX63161.1"/>
    <property type="molecule type" value="Genomic_DNA"/>
</dbReference>
<evidence type="ECO:0000256" key="1">
    <source>
        <dbReference type="SAM" id="Phobius"/>
    </source>
</evidence>
<evidence type="ECO:0000313" key="2">
    <source>
        <dbReference type="EMBL" id="MVX63161.1"/>
    </source>
</evidence>
<comment type="caution">
    <text evidence="2">The sequence shown here is derived from an EMBL/GenBank/DDBJ whole genome shotgun (WGS) entry which is preliminary data.</text>
</comment>
<protein>
    <submittedName>
        <fullName evidence="2">Uncharacterized protein</fullName>
    </submittedName>
</protein>
<organism evidence="2 3">
    <name type="scientific">Clostridium chromiireducens</name>
    <dbReference type="NCBI Taxonomy" id="225345"/>
    <lineage>
        <taxon>Bacteria</taxon>
        <taxon>Bacillati</taxon>
        <taxon>Bacillota</taxon>
        <taxon>Clostridia</taxon>
        <taxon>Eubacteriales</taxon>
        <taxon>Clostridiaceae</taxon>
        <taxon>Clostridium</taxon>
    </lineage>
</organism>
<proteinExistence type="predicted"/>
<dbReference type="Proteomes" id="UP000656077">
    <property type="component" value="Unassembled WGS sequence"/>
</dbReference>
<reference evidence="2" key="1">
    <citation type="submission" date="2019-12" db="EMBL/GenBank/DDBJ databases">
        <title>Microbes associate with the intestines of laboratory mice.</title>
        <authorList>
            <person name="Navarre W."/>
            <person name="Wong E."/>
        </authorList>
    </citation>
    <scope>NUCLEOTIDE SEQUENCE</scope>
    <source>
        <strain evidence="2">NM79_F5</strain>
    </source>
</reference>